<dbReference type="EMBL" id="QNRE01000017">
    <property type="protein sequence ID" value="RBO84274.1"/>
    <property type="molecule type" value="Genomic_DNA"/>
</dbReference>
<dbReference type="RefSeq" id="WP_067507854.1">
    <property type="nucleotide sequence ID" value="NZ_CP107943.1"/>
</dbReference>
<gene>
    <name evidence="1" type="ORF">DFR74_11795</name>
</gene>
<dbReference type="Proteomes" id="UP000252586">
    <property type="component" value="Unassembled WGS sequence"/>
</dbReference>
<organism evidence="1 2">
    <name type="scientific">Nocardia puris</name>
    <dbReference type="NCBI Taxonomy" id="208602"/>
    <lineage>
        <taxon>Bacteria</taxon>
        <taxon>Bacillati</taxon>
        <taxon>Actinomycetota</taxon>
        <taxon>Actinomycetes</taxon>
        <taxon>Mycobacteriales</taxon>
        <taxon>Nocardiaceae</taxon>
        <taxon>Nocardia</taxon>
    </lineage>
</organism>
<dbReference type="AlphaFoldDB" id="A0A366D491"/>
<reference evidence="1 2" key="1">
    <citation type="submission" date="2018-06" db="EMBL/GenBank/DDBJ databases">
        <title>Genomic Encyclopedia of Type Strains, Phase IV (KMG-IV): sequencing the most valuable type-strain genomes for metagenomic binning, comparative biology and taxonomic classification.</title>
        <authorList>
            <person name="Goeker M."/>
        </authorList>
    </citation>
    <scope>NUCLEOTIDE SEQUENCE [LARGE SCALE GENOMIC DNA]</scope>
    <source>
        <strain evidence="1 2">DSM 44599</strain>
    </source>
</reference>
<name>A0A366D491_9NOCA</name>
<protein>
    <submittedName>
        <fullName evidence="1">Uncharacterized protein</fullName>
    </submittedName>
</protein>
<evidence type="ECO:0000313" key="1">
    <source>
        <dbReference type="EMBL" id="RBO84274.1"/>
    </source>
</evidence>
<comment type="caution">
    <text evidence="1">The sequence shown here is derived from an EMBL/GenBank/DDBJ whole genome shotgun (WGS) entry which is preliminary data.</text>
</comment>
<accession>A0A366D491</accession>
<evidence type="ECO:0000313" key="2">
    <source>
        <dbReference type="Proteomes" id="UP000252586"/>
    </source>
</evidence>
<sequence>MLADPIGWLLKAQIHEPTVGKIYQVGDAAGVMGVRVQTCAQVYETVDVTARTDREAEEL</sequence>
<keyword evidence="2" id="KW-1185">Reference proteome</keyword>
<proteinExistence type="predicted"/>